<dbReference type="RefSeq" id="WP_095958691.1">
    <property type="nucleotide sequence ID" value="NZ_CP022203.1"/>
</dbReference>
<keyword evidence="3" id="KW-1185">Reference proteome</keyword>
<dbReference type="AlphaFoldDB" id="A0A250JV17"/>
<sequence length="186" mass="19682">MTRNVKRFLAGSLLSLTPSIAFAGQVELDFPDFLSQRGEYVSVREGAVQIPARKGPSVESVGPAVEDFFVLNQTGVDLTLGIQILTGTLNGIWNTHPVPTGTYGGFQVAAPAPTPMVVQQYYYTVDPANPAGAKTCVWRVEVSDVGGSCSAQVFFGTYGGATCTVDAAQSVIDPVTCQTQIVTNMQ</sequence>
<name>A0A250JV17_9BACT</name>
<dbReference type="Proteomes" id="UP000217343">
    <property type="component" value="Chromosome"/>
</dbReference>
<protein>
    <submittedName>
        <fullName evidence="2">Uncharacterized protein</fullName>
    </submittedName>
</protein>
<feature type="chain" id="PRO_5013055328" evidence="1">
    <location>
        <begin position="24"/>
        <end position="186"/>
    </location>
</feature>
<accession>A0A250JV17</accession>
<dbReference type="KEGG" id="mmas:MYMAC_003132"/>
<organism evidence="2 3">
    <name type="scientific">Corallococcus macrosporus DSM 14697</name>
    <dbReference type="NCBI Taxonomy" id="1189310"/>
    <lineage>
        <taxon>Bacteria</taxon>
        <taxon>Pseudomonadati</taxon>
        <taxon>Myxococcota</taxon>
        <taxon>Myxococcia</taxon>
        <taxon>Myxococcales</taxon>
        <taxon>Cystobacterineae</taxon>
        <taxon>Myxococcaceae</taxon>
        <taxon>Corallococcus</taxon>
    </lineage>
</organism>
<evidence type="ECO:0000313" key="3">
    <source>
        <dbReference type="Proteomes" id="UP000217343"/>
    </source>
</evidence>
<gene>
    <name evidence="2" type="ORF">MYMAC_003132</name>
</gene>
<evidence type="ECO:0000313" key="2">
    <source>
        <dbReference type="EMBL" id="ATB47518.1"/>
    </source>
</evidence>
<feature type="signal peptide" evidence="1">
    <location>
        <begin position="1"/>
        <end position="23"/>
    </location>
</feature>
<evidence type="ECO:0000256" key="1">
    <source>
        <dbReference type="SAM" id="SignalP"/>
    </source>
</evidence>
<reference evidence="2 3" key="1">
    <citation type="submission" date="2017-06" db="EMBL/GenBank/DDBJ databases">
        <title>Sequencing and comparative analysis of myxobacterial genomes.</title>
        <authorList>
            <person name="Rupp O."/>
            <person name="Goesmann A."/>
            <person name="Sogaard-Andersen L."/>
        </authorList>
    </citation>
    <scope>NUCLEOTIDE SEQUENCE [LARGE SCALE GENOMIC DNA]</scope>
    <source>
        <strain evidence="2 3">DSM 14697</strain>
    </source>
</reference>
<dbReference type="EMBL" id="CP022203">
    <property type="protein sequence ID" value="ATB47518.1"/>
    <property type="molecule type" value="Genomic_DNA"/>
</dbReference>
<keyword evidence="1" id="KW-0732">Signal</keyword>
<proteinExistence type="predicted"/>
<dbReference type="OrthoDB" id="5385320at2"/>